<dbReference type="SMART" id="SM00530">
    <property type="entry name" value="HTH_XRE"/>
    <property type="match status" value="1"/>
</dbReference>
<protein>
    <submittedName>
        <fullName evidence="4">HTH-type transcriptional regulator Xre</fullName>
    </submittedName>
</protein>
<dbReference type="OrthoDB" id="1766270at2"/>
<evidence type="ECO:0000259" key="3">
    <source>
        <dbReference type="PROSITE" id="PS50943"/>
    </source>
</evidence>
<dbReference type="Pfam" id="PF01381">
    <property type="entry name" value="HTH_3"/>
    <property type="match status" value="1"/>
</dbReference>
<dbReference type="CDD" id="cd00093">
    <property type="entry name" value="HTH_XRE"/>
    <property type="match status" value="1"/>
</dbReference>
<dbReference type="PANTHER" id="PTHR46558">
    <property type="entry name" value="TRACRIPTIONAL REGULATORY PROTEIN-RELATED-RELATED"/>
    <property type="match status" value="1"/>
</dbReference>
<sequence>MFGEKLKKLRTDKHMTQQELAKILKISSSTIGMYEQNRRSPDIQTLKLIAKYFNVSVDYLLGNSDDKTIPTPKEDTPVEKISKSLGDDPELSEFWNVLKEREDLKLLFKQTKDMAPNDIKKIIRIIKAIEDEEDRNDG</sequence>
<feature type="region of interest" description="Disordered" evidence="2">
    <location>
        <begin position="66"/>
        <end position="85"/>
    </location>
</feature>
<feature type="domain" description="HTH cro/C1-type" evidence="3">
    <location>
        <begin position="6"/>
        <end position="60"/>
    </location>
</feature>
<dbReference type="PATRIC" id="fig|1538.10.peg.1286"/>
<dbReference type="Gene3D" id="1.10.260.40">
    <property type="entry name" value="lambda repressor-like DNA-binding domains"/>
    <property type="match status" value="1"/>
</dbReference>
<gene>
    <name evidence="4" type="primary">xre_2</name>
    <name evidence="4" type="ORF">WY13_00787</name>
</gene>
<dbReference type="InterPro" id="IPR001387">
    <property type="entry name" value="Cro/C1-type_HTH"/>
</dbReference>
<dbReference type="AlphaFoldDB" id="A0A162L530"/>
<accession>A0A162L530</accession>
<dbReference type="SUPFAM" id="SSF47413">
    <property type="entry name" value="lambda repressor-like DNA-binding domains"/>
    <property type="match status" value="1"/>
</dbReference>
<dbReference type="PANTHER" id="PTHR46558:SF11">
    <property type="entry name" value="HTH-TYPE TRANSCRIPTIONAL REGULATOR XRE"/>
    <property type="match status" value="1"/>
</dbReference>
<keyword evidence="1" id="KW-0238">DNA-binding</keyword>
<evidence type="ECO:0000256" key="1">
    <source>
        <dbReference type="ARBA" id="ARBA00023125"/>
    </source>
</evidence>
<proteinExistence type="predicted"/>
<evidence type="ECO:0000313" key="4">
    <source>
        <dbReference type="EMBL" id="OAA91222.1"/>
    </source>
</evidence>
<evidence type="ECO:0000313" key="5">
    <source>
        <dbReference type="Proteomes" id="UP000077407"/>
    </source>
</evidence>
<dbReference type="RefSeq" id="WP_063554383.1">
    <property type="nucleotide sequence ID" value="NZ_LITT01000007.1"/>
</dbReference>
<dbReference type="PROSITE" id="PS50943">
    <property type="entry name" value="HTH_CROC1"/>
    <property type="match status" value="1"/>
</dbReference>
<evidence type="ECO:0000256" key="2">
    <source>
        <dbReference type="SAM" id="MobiDB-lite"/>
    </source>
</evidence>
<dbReference type="InterPro" id="IPR010982">
    <property type="entry name" value="Lambda_DNA-bd_dom_sf"/>
</dbReference>
<dbReference type="Proteomes" id="UP000077407">
    <property type="component" value="Unassembled WGS sequence"/>
</dbReference>
<dbReference type="GO" id="GO:0003677">
    <property type="term" value="F:DNA binding"/>
    <property type="evidence" value="ECO:0007669"/>
    <property type="project" value="UniProtKB-KW"/>
</dbReference>
<dbReference type="EMBL" id="LITT01000007">
    <property type="protein sequence ID" value="OAA91222.1"/>
    <property type="molecule type" value="Genomic_DNA"/>
</dbReference>
<name>A0A162L530_9CLOT</name>
<comment type="caution">
    <text evidence="4">The sequence shown here is derived from an EMBL/GenBank/DDBJ whole genome shotgun (WGS) entry which is preliminary data.</text>
</comment>
<reference evidence="4 5" key="1">
    <citation type="journal article" date="2015" name="Biotechnol. Bioeng.">
        <title>Genome sequence and phenotypic characterization of Caulobacter segnis.</title>
        <authorList>
            <person name="Patel S."/>
            <person name="Fletcher B."/>
            <person name="Scott D.C."/>
            <person name="Ely B."/>
        </authorList>
    </citation>
    <scope>NUCLEOTIDE SEQUENCE [LARGE SCALE GENOMIC DNA]</scope>
    <source>
        <strain evidence="4 5">ERI-2</strain>
    </source>
</reference>
<organism evidence="4 5">
    <name type="scientific">Clostridium ljungdahlii</name>
    <dbReference type="NCBI Taxonomy" id="1538"/>
    <lineage>
        <taxon>Bacteria</taxon>
        <taxon>Bacillati</taxon>
        <taxon>Bacillota</taxon>
        <taxon>Clostridia</taxon>
        <taxon>Eubacteriales</taxon>
        <taxon>Clostridiaceae</taxon>
        <taxon>Clostridium</taxon>
    </lineage>
</organism>